<dbReference type="Gene3D" id="2.40.40.10">
    <property type="entry name" value="RlpA-like domain"/>
    <property type="match status" value="1"/>
</dbReference>
<evidence type="ECO:0000313" key="3">
    <source>
        <dbReference type="Proteomes" id="UP000637359"/>
    </source>
</evidence>
<sequence>MYQYTQYPYLYYPKSTARANEFNYFETYNRQQVIHGQATWTTGGQVTKCGIPWSTNNYMTVAVGENSPYHCGEALKVRNPANGREVIATIVDEVRGFPNNRINLHRRAFETLGVNLDQGNLNVEIIPSPDLEEERWGKYLLELVQTAYRGFDVSDYRAVSKTEISANRIKETFDYELHRAQEELKIRGNVVYNPETDRVISLNLAEV</sequence>
<dbReference type="InterPro" id="IPR036908">
    <property type="entry name" value="RlpA-like_sf"/>
</dbReference>
<dbReference type="Proteomes" id="UP000637359">
    <property type="component" value="Unassembled WGS sequence"/>
</dbReference>
<dbReference type="Gene3D" id="3.10.450.390">
    <property type="entry name" value="Protein of unknown function DUF3889"/>
    <property type="match status" value="1"/>
</dbReference>
<organism evidence="2 3">
    <name type="scientific">Ornithinibacillus hominis</name>
    <dbReference type="NCBI Taxonomy" id="2763055"/>
    <lineage>
        <taxon>Bacteria</taxon>
        <taxon>Bacillati</taxon>
        <taxon>Bacillota</taxon>
        <taxon>Bacilli</taxon>
        <taxon>Bacillales</taxon>
        <taxon>Bacillaceae</taxon>
        <taxon>Ornithinibacillus</taxon>
    </lineage>
</organism>
<dbReference type="EMBL" id="JACOOL010000007">
    <property type="protein sequence ID" value="MBC5637418.1"/>
    <property type="molecule type" value="Genomic_DNA"/>
</dbReference>
<keyword evidence="3" id="KW-1185">Reference proteome</keyword>
<dbReference type="GO" id="GO:0042742">
    <property type="term" value="P:defense response to bacterium"/>
    <property type="evidence" value="ECO:0007669"/>
    <property type="project" value="InterPro"/>
</dbReference>
<dbReference type="AlphaFoldDB" id="A0A923RJH4"/>
<feature type="domain" description="Barwin" evidence="1">
    <location>
        <begin position="35"/>
        <end position="125"/>
    </location>
</feature>
<dbReference type="CDD" id="cd22191">
    <property type="entry name" value="DPBB_RlpA_EXP_N-like"/>
    <property type="match status" value="1"/>
</dbReference>
<dbReference type="SUPFAM" id="SSF50685">
    <property type="entry name" value="Barwin-like endoglucanases"/>
    <property type="match status" value="1"/>
</dbReference>
<dbReference type="InterPro" id="IPR001153">
    <property type="entry name" value="Barwin_dom"/>
</dbReference>
<protein>
    <submittedName>
        <fullName evidence="2">DUF3889 domain-containing protein</fullName>
    </submittedName>
</protein>
<reference evidence="2" key="1">
    <citation type="submission" date="2020-08" db="EMBL/GenBank/DDBJ databases">
        <title>Genome public.</title>
        <authorList>
            <person name="Liu C."/>
            <person name="Sun Q."/>
        </authorList>
    </citation>
    <scope>NUCLEOTIDE SEQUENCE</scope>
    <source>
        <strain evidence="2">BX22</strain>
    </source>
</reference>
<proteinExistence type="predicted"/>
<accession>A0A923RJH4</accession>
<comment type="caution">
    <text evidence="2">The sequence shown here is derived from an EMBL/GenBank/DDBJ whole genome shotgun (WGS) entry which is preliminary data.</text>
</comment>
<evidence type="ECO:0000313" key="2">
    <source>
        <dbReference type="EMBL" id="MBC5637418.1"/>
    </source>
</evidence>
<dbReference type="GO" id="GO:0050832">
    <property type="term" value="P:defense response to fungus"/>
    <property type="evidence" value="ECO:0007669"/>
    <property type="project" value="InterPro"/>
</dbReference>
<dbReference type="Pfam" id="PF00967">
    <property type="entry name" value="Barwin"/>
    <property type="match status" value="1"/>
</dbReference>
<gene>
    <name evidence="2" type="ORF">H8S33_11435</name>
</gene>
<dbReference type="InterPro" id="IPR024987">
    <property type="entry name" value="DUF3889"/>
</dbReference>
<evidence type="ECO:0000259" key="1">
    <source>
        <dbReference type="Pfam" id="PF00967"/>
    </source>
</evidence>
<name>A0A923RJH4_9BACI</name>
<dbReference type="Pfam" id="PF13028">
    <property type="entry name" value="DUF3889"/>
    <property type="match status" value="1"/>
</dbReference>